<dbReference type="Proteomes" id="UP000622580">
    <property type="component" value="Unassembled WGS sequence"/>
</dbReference>
<organism evidence="2 3">
    <name type="scientific">Phenylobacterium glaciei</name>
    <dbReference type="NCBI Taxonomy" id="2803784"/>
    <lineage>
        <taxon>Bacteria</taxon>
        <taxon>Pseudomonadati</taxon>
        <taxon>Pseudomonadota</taxon>
        <taxon>Alphaproteobacteria</taxon>
        <taxon>Caulobacterales</taxon>
        <taxon>Caulobacteraceae</taxon>
        <taxon>Phenylobacterium</taxon>
    </lineage>
</organism>
<dbReference type="RefSeq" id="WP_215337294.1">
    <property type="nucleotide sequence ID" value="NZ_JAGSGD010000001.1"/>
</dbReference>
<keyword evidence="3" id="KW-1185">Reference proteome</keyword>
<proteinExistence type="predicted"/>
<comment type="caution">
    <text evidence="2">The sequence shown here is derived from an EMBL/GenBank/DDBJ whole genome shotgun (WGS) entry which is preliminary data.</text>
</comment>
<dbReference type="Pfam" id="PF13480">
    <property type="entry name" value="Acetyltransf_6"/>
    <property type="match status" value="1"/>
</dbReference>
<dbReference type="EMBL" id="JAGSGD010000001">
    <property type="protein sequence ID" value="MBR7617780.1"/>
    <property type="molecule type" value="Genomic_DNA"/>
</dbReference>
<name>A0A941CWC0_9CAUL</name>
<dbReference type="Gene3D" id="3.40.630.30">
    <property type="match status" value="1"/>
</dbReference>
<accession>A0A941CWC0</accession>
<feature type="domain" description="BioF2-like acetyltransferase" evidence="1">
    <location>
        <begin position="159"/>
        <end position="300"/>
    </location>
</feature>
<dbReference type="AlphaFoldDB" id="A0A941CWC0"/>
<evidence type="ECO:0000313" key="3">
    <source>
        <dbReference type="Proteomes" id="UP000622580"/>
    </source>
</evidence>
<dbReference type="GO" id="GO:0016746">
    <property type="term" value="F:acyltransferase activity"/>
    <property type="evidence" value="ECO:0007669"/>
    <property type="project" value="UniProtKB-KW"/>
</dbReference>
<sequence length="360" mass="40473">MQIEVLRPQDMTAQRVARWAELQAGDIRSDSPFLSPDWARTLERVQRQTSRQIRVAVAIQDGRDVAFLAVRVGHLTAMPVGAPMCDYQGLVAEPGVTINVRKMVQALGVQRYDFCHMIEDQAEFAPFARGRQLSHVVDVEVGYEAYEAARREAGTSVLKDSDKKRRKVEREVGPAAFAAFSRSQADFDQLVAWKRAQLEATGQTDIFDAGWTLRLMQDLFERRDPDFGAGLFTLHFGDRLAAVHLHLHGKKTVHGWLIAHDPEFERYSPGILLFQDILRWMDATPYSRLDLGPGDYRFKRELANTGVWVTHGFVGGVAPAALVRHAAYSVRRAAEALPLGKMSELPGKAMRRVDVLRGLR</sequence>
<keyword evidence="2" id="KW-0012">Acyltransferase</keyword>
<gene>
    <name evidence="2" type="ORF">JKL49_00130</name>
</gene>
<evidence type="ECO:0000313" key="2">
    <source>
        <dbReference type="EMBL" id="MBR7617780.1"/>
    </source>
</evidence>
<dbReference type="InterPro" id="IPR016181">
    <property type="entry name" value="Acyl_CoA_acyltransferase"/>
</dbReference>
<keyword evidence="2" id="KW-0808">Transferase</keyword>
<dbReference type="EC" id="2.3.1.-" evidence="2"/>
<reference evidence="2" key="1">
    <citation type="submission" date="2021-04" db="EMBL/GenBank/DDBJ databases">
        <title>Draft genome assembly of strain Phenylobacterium sp. 20VBR1 using MiniION and Illumina platforms.</title>
        <authorList>
            <person name="Thomas F.A."/>
            <person name="Krishnan K.P."/>
            <person name="Sinha R.K."/>
        </authorList>
    </citation>
    <scope>NUCLEOTIDE SEQUENCE</scope>
    <source>
        <strain evidence="2">20VBR1</strain>
    </source>
</reference>
<protein>
    <submittedName>
        <fullName evidence="2">GNAT family N-acetyltransferase</fullName>
        <ecNumber evidence="2">2.3.1.-</ecNumber>
    </submittedName>
</protein>
<dbReference type="SUPFAM" id="SSF55729">
    <property type="entry name" value="Acyl-CoA N-acyltransferases (Nat)"/>
    <property type="match status" value="1"/>
</dbReference>
<dbReference type="InterPro" id="IPR038740">
    <property type="entry name" value="BioF2-like_GNAT_dom"/>
</dbReference>
<evidence type="ECO:0000259" key="1">
    <source>
        <dbReference type="Pfam" id="PF13480"/>
    </source>
</evidence>